<proteinExistence type="predicted"/>
<protein>
    <submittedName>
        <fullName evidence="4">Cyclically-permuted mutarotase family protein</fullName>
    </submittedName>
</protein>
<keyword evidence="2" id="KW-0677">Repeat</keyword>
<organism evidence="4 5">
    <name type="scientific">Phocaeicola barnesiae</name>
    <dbReference type="NCBI Taxonomy" id="376804"/>
    <lineage>
        <taxon>Bacteria</taxon>
        <taxon>Pseudomonadati</taxon>
        <taxon>Bacteroidota</taxon>
        <taxon>Bacteroidia</taxon>
        <taxon>Bacteroidales</taxon>
        <taxon>Bacteroidaceae</taxon>
        <taxon>Phocaeicola</taxon>
    </lineage>
</organism>
<dbReference type="RefSeq" id="WP_258336186.1">
    <property type="nucleotide sequence ID" value="NZ_JANRHJ010000018.1"/>
</dbReference>
<dbReference type="PANTHER" id="PTHR24412:SF491">
    <property type="entry name" value="KELCH REPEAT AND BTB DOMAIN-CONTAINING PROTEIN 12"/>
    <property type="match status" value="1"/>
</dbReference>
<dbReference type="EMBL" id="JANRHJ010000018">
    <property type="protein sequence ID" value="MCR8875039.1"/>
    <property type="molecule type" value="Genomic_DNA"/>
</dbReference>
<evidence type="ECO:0000256" key="1">
    <source>
        <dbReference type="ARBA" id="ARBA00022441"/>
    </source>
</evidence>
<dbReference type="Gene3D" id="2.120.10.80">
    <property type="entry name" value="Kelch-type beta propeller"/>
    <property type="match status" value="2"/>
</dbReference>
<dbReference type="InterPro" id="IPR015915">
    <property type="entry name" value="Kelch-typ_b-propeller"/>
</dbReference>
<dbReference type="NCBIfam" id="TIGR03548">
    <property type="entry name" value="mutarot_permut"/>
    <property type="match status" value="1"/>
</dbReference>
<name>A0AAW5NBC2_9BACT</name>
<dbReference type="AlphaFoldDB" id="A0AAW5NBC2"/>
<reference evidence="4 5" key="1">
    <citation type="submission" date="2022-08" db="EMBL/GenBank/DDBJ databases">
        <authorList>
            <person name="Zeman M."/>
            <person name="Kubasova T."/>
        </authorList>
    </citation>
    <scope>NUCLEOTIDE SEQUENCE [LARGE SCALE GENOMIC DNA]</scope>
    <source>
        <strain evidence="4 5">ET62</strain>
    </source>
</reference>
<keyword evidence="5" id="KW-1185">Reference proteome</keyword>
<evidence type="ECO:0000313" key="4">
    <source>
        <dbReference type="EMBL" id="MCR8875039.1"/>
    </source>
</evidence>
<keyword evidence="1" id="KW-0880">Kelch repeat</keyword>
<feature type="signal peptide" evidence="3">
    <location>
        <begin position="1"/>
        <end position="23"/>
    </location>
</feature>
<accession>A0AAW5NBC2</accession>
<gene>
    <name evidence="4" type="ORF">NW209_13630</name>
</gene>
<evidence type="ECO:0000256" key="3">
    <source>
        <dbReference type="SAM" id="SignalP"/>
    </source>
</evidence>
<feature type="chain" id="PRO_5043610758" evidence="3">
    <location>
        <begin position="24"/>
        <end position="366"/>
    </location>
</feature>
<dbReference type="InterPro" id="IPR056734">
    <property type="entry name" value="NANM"/>
</dbReference>
<evidence type="ECO:0000256" key="2">
    <source>
        <dbReference type="ARBA" id="ARBA00022737"/>
    </source>
</evidence>
<evidence type="ECO:0000313" key="5">
    <source>
        <dbReference type="Proteomes" id="UP001204579"/>
    </source>
</evidence>
<comment type="caution">
    <text evidence="4">The sequence shown here is derived from an EMBL/GenBank/DDBJ whole genome shotgun (WGS) entry which is preliminary data.</text>
</comment>
<sequence>MKTFFRLCFFSFLSVCVPSLSSAQKSGTHIPDYPIRQGVSAPFAGFVDSVLIVAGGCNFPDRPAAEGGKKVYYSQIYSLTPGNTSKQWQEQTPLPIPVAYGASVETEEGLVCIGGMNNDSTSTAVYRIGFPQTASEASQITPLPSLPTGIDNAAAARVGNILYITGGNQPQQEKALYALSTEQPDSWDRQTDYPGQLRVQPALIGTDSSLYLAGGFAFNATDKTCTLATDILRYDPSTQKWSVETSIPPYPDNTPRCLVGSSGVAYGNYLIFTGGVYAPLFKEAMEGKQDDQYLKHEPTWYQFHDDLLIYHTTDKSWKIIPHVAGMAKAGGVLLRKGNTLYMICGEIKPGIRTAEIPVISLSDLLK</sequence>
<dbReference type="SUPFAM" id="SSF117281">
    <property type="entry name" value="Kelch motif"/>
    <property type="match status" value="1"/>
</dbReference>
<dbReference type="Proteomes" id="UP001204579">
    <property type="component" value="Unassembled WGS sequence"/>
</dbReference>
<keyword evidence="3" id="KW-0732">Signal</keyword>
<dbReference type="InterPro" id="IPR019937">
    <property type="entry name" value="Cycl-permuted_mutarotase"/>
</dbReference>
<dbReference type="Pfam" id="PF24996">
    <property type="entry name" value="NANM"/>
    <property type="match status" value="1"/>
</dbReference>
<dbReference type="PANTHER" id="PTHR24412">
    <property type="entry name" value="KELCH PROTEIN"/>
    <property type="match status" value="1"/>
</dbReference>